<reference evidence="2" key="2">
    <citation type="submission" date="2023-06" db="EMBL/GenBank/DDBJ databases">
        <authorList>
            <consortium name="Lawrence Berkeley National Laboratory"/>
            <person name="Haridas S."/>
            <person name="Hensen N."/>
            <person name="Bonometti L."/>
            <person name="Westerberg I."/>
            <person name="Brannstrom I.O."/>
            <person name="Guillou S."/>
            <person name="Cros-Aarteil S."/>
            <person name="Calhoun S."/>
            <person name="Kuo A."/>
            <person name="Mondo S."/>
            <person name="Pangilinan J."/>
            <person name="Riley R."/>
            <person name="Labutti K."/>
            <person name="Andreopoulos B."/>
            <person name="Lipzen A."/>
            <person name="Chen C."/>
            <person name="Yanf M."/>
            <person name="Daum C."/>
            <person name="Ng V."/>
            <person name="Clum A."/>
            <person name="Steindorff A."/>
            <person name="Ohm R."/>
            <person name="Martin F."/>
            <person name="Silar P."/>
            <person name="Natvig D."/>
            <person name="Lalanne C."/>
            <person name="Gautier V."/>
            <person name="Ament-Velasquez S.L."/>
            <person name="Kruys A."/>
            <person name="Hutchinson M.I."/>
            <person name="Powell A.J."/>
            <person name="Barry K."/>
            <person name="Miller A.N."/>
            <person name="Grigoriev I.V."/>
            <person name="Debuchy R."/>
            <person name="Gladieux P."/>
            <person name="Thoren M.H."/>
            <person name="Johannesson H."/>
        </authorList>
    </citation>
    <scope>NUCLEOTIDE SEQUENCE</scope>
    <source>
        <strain evidence="2">SMH4131-1</strain>
    </source>
</reference>
<evidence type="ECO:0000256" key="1">
    <source>
        <dbReference type="SAM" id="MobiDB-lite"/>
    </source>
</evidence>
<feature type="compositionally biased region" description="Gly residues" evidence="1">
    <location>
        <begin position="459"/>
        <end position="477"/>
    </location>
</feature>
<feature type="region of interest" description="Disordered" evidence="1">
    <location>
        <begin position="353"/>
        <end position="374"/>
    </location>
</feature>
<evidence type="ECO:0000313" key="3">
    <source>
        <dbReference type="Proteomes" id="UP001286456"/>
    </source>
</evidence>
<sequence length="976" mass="105388">MAMPLAPTVMRTRGLPRLWFAAAKCFNSPRLPHKFTRSRIPTSEIFPQTLRGEYTRLSGLTTILVMEDHTTPTETGPTSAGHHESSLTARDLTRGVCATEAPAMAAPSNKPAQIPVQGRESLHKDNDVEVQQGVERSDSIDSYRSNFRRKHIDSFWSVDSTTSTAPSEIAPSSPEYAAVNDVPFDDRISLNDTSAARHPFILPHRGLTFQSPPPSRTSSIGIADLDNARYMKSGSPPEKSHLIRHPHRLQEMGPRRGSFPRHFGIDHSHRSNTGSAPGSRRGSNQSIPTPHLGAVAGDSKPRSNLARILDDAEGRSPSPLESPGSPATDKPQVKNEDEDTLVFDTLQDAEPVCEEADASSTYSDAGDSDALSTHRPDDKLVQDVCDHILKHVFGVEVQDLTLTDAVSAAYNSVSYCLNELSNVVPASNLANSGPSVHELPSRSTAPSTPIRPSASGTDSGAGAGGGSGSGNGSGSGSGRAQKRSNDGNDPGRGADGGDDPGDRAPGGGKRQKTAAPTPPAPDDQKLSCPFRKRNPVKFNVRDFQSCAVQCFPDISQLKRHVKNFHKQKAVSAFACPRCKQDTKSKEGYDNHLNVPSGQICEPKEPQRSRDPEDGITSVIEDLLNGRKASTKIDGWEALWYILFPNDVFVPVSDFVPPIELEEVQAEFRAQGCRELRKRIRDEDLKFAGSDEDATERIVNMCEKYVDFVFKACRDKTGDLPGRPRKRRVQANSLTLTTTSGDQRFLTPPQMIPSNHRGGNASGSNESSLSSSIDTPNSTHSWANFGQTVVQTQISQGVSNLEGKPGSSLEDLTPTAAGDHYAAGLVVTSANAVSPVRMTQAPPVTQGHQGLVSVPPPHTTIGLAGLHRPQMSSEDSGVGMGYGMESQSFPDPHPFHFLGFYPEPQIPLQLNPQPEARHPVMQSQMHSPTGQAIGTSAMDPRYATYTHPSFGPPMDGSNLYKGYYRQPEMDDDGNAGI</sequence>
<feature type="compositionally biased region" description="Basic and acidic residues" evidence="1">
    <location>
        <begin position="601"/>
        <end position="612"/>
    </location>
</feature>
<dbReference type="Proteomes" id="UP001286456">
    <property type="component" value="Unassembled WGS sequence"/>
</dbReference>
<comment type="caution">
    <text evidence="2">The sequence shown here is derived from an EMBL/GenBank/DDBJ whole genome shotgun (WGS) entry which is preliminary data.</text>
</comment>
<feature type="compositionally biased region" description="Polar residues" evidence="1">
    <location>
        <begin position="772"/>
        <end position="781"/>
    </location>
</feature>
<feature type="compositionally biased region" description="Polar residues" evidence="1">
    <location>
        <begin position="271"/>
        <end position="288"/>
    </location>
</feature>
<protein>
    <recommendedName>
        <fullName evidence="4">C2H2-type domain-containing protein</fullName>
    </recommendedName>
</protein>
<keyword evidence="3" id="KW-1185">Reference proteome</keyword>
<feature type="region of interest" description="Disordered" evidence="1">
    <location>
        <begin position="229"/>
        <end position="335"/>
    </location>
</feature>
<organism evidence="2 3">
    <name type="scientific">Cercophora scortea</name>
    <dbReference type="NCBI Taxonomy" id="314031"/>
    <lineage>
        <taxon>Eukaryota</taxon>
        <taxon>Fungi</taxon>
        <taxon>Dikarya</taxon>
        <taxon>Ascomycota</taxon>
        <taxon>Pezizomycotina</taxon>
        <taxon>Sordariomycetes</taxon>
        <taxon>Sordariomycetidae</taxon>
        <taxon>Sordariales</taxon>
        <taxon>Lasiosphaeriaceae</taxon>
        <taxon>Cercophora</taxon>
    </lineage>
</organism>
<proteinExistence type="predicted"/>
<gene>
    <name evidence="2" type="ORF">B0T19DRAFT_403871</name>
</gene>
<feature type="compositionally biased region" description="Polar residues" evidence="1">
    <location>
        <begin position="729"/>
        <end position="741"/>
    </location>
</feature>
<feature type="compositionally biased region" description="Low complexity" evidence="1">
    <location>
        <begin position="761"/>
        <end position="771"/>
    </location>
</feature>
<name>A0AAE0M7E2_9PEZI</name>
<feature type="region of interest" description="Disordered" evidence="1">
    <location>
        <begin position="840"/>
        <end position="885"/>
    </location>
</feature>
<dbReference type="PANTHER" id="PTHR38166">
    <property type="entry name" value="C2H2-TYPE DOMAIN-CONTAINING PROTEIN-RELATED"/>
    <property type="match status" value="1"/>
</dbReference>
<feature type="region of interest" description="Disordered" evidence="1">
    <location>
        <begin position="955"/>
        <end position="976"/>
    </location>
</feature>
<feature type="region of interest" description="Disordered" evidence="1">
    <location>
        <begin position="582"/>
        <end position="613"/>
    </location>
</feature>
<evidence type="ECO:0008006" key="4">
    <source>
        <dbReference type="Google" id="ProtNLM"/>
    </source>
</evidence>
<evidence type="ECO:0000313" key="2">
    <source>
        <dbReference type="EMBL" id="KAK3321318.1"/>
    </source>
</evidence>
<dbReference type="AlphaFoldDB" id="A0AAE0M7E2"/>
<reference evidence="2" key="1">
    <citation type="journal article" date="2023" name="Mol. Phylogenet. Evol.">
        <title>Genome-scale phylogeny and comparative genomics of the fungal order Sordariales.</title>
        <authorList>
            <person name="Hensen N."/>
            <person name="Bonometti L."/>
            <person name="Westerberg I."/>
            <person name="Brannstrom I.O."/>
            <person name="Guillou S."/>
            <person name="Cros-Aarteil S."/>
            <person name="Calhoun S."/>
            <person name="Haridas S."/>
            <person name="Kuo A."/>
            <person name="Mondo S."/>
            <person name="Pangilinan J."/>
            <person name="Riley R."/>
            <person name="LaButti K."/>
            <person name="Andreopoulos B."/>
            <person name="Lipzen A."/>
            <person name="Chen C."/>
            <person name="Yan M."/>
            <person name="Daum C."/>
            <person name="Ng V."/>
            <person name="Clum A."/>
            <person name="Steindorff A."/>
            <person name="Ohm R.A."/>
            <person name="Martin F."/>
            <person name="Silar P."/>
            <person name="Natvig D.O."/>
            <person name="Lalanne C."/>
            <person name="Gautier V."/>
            <person name="Ament-Velasquez S.L."/>
            <person name="Kruys A."/>
            <person name="Hutchinson M.I."/>
            <person name="Powell A.J."/>
            <person name="Barry K."/>
            <person name="Miller A.N."/>
            <person name="Grigoriev I.V."/>
            <person name="Debuchy R."/>
            <person name="Gladieux P."/>
            <person name="Hiltunen Thoren M."/>
            <person name="Johannesson H."/>
        </authorList>
    </citation>
    <scope>NUCLEOTIDE SEQUENCE</scope>
    <source>
        <strain evidence="2">SMH4131-1</strain>
    </source>
</reference>
<feature type="region of interest" description="Disordered" evidence="1">
    <location>
        <begin position="718"/>
        <end position="781"/>
    </location>
</feature>
<dbReference type="PANTHER" id="PTHR38166:SF1">
    <property type="entry name" value="C2H2-TYPE DOMAIN-CONTAINING PROTEIN"/>
    <property type="match status" value="1"/>
</dbReference>
<accession>A0AAE0M7E2</accession>
<feature type="region of interest" description="Disordered" evidence="1">
    <location>
        <begin position="433"/>
        <end position="529"/>
    </location>
</feature>
<dbReference type="EMBL" id="JAUEPO010000005">
    <property type="protein sequence ID" value="KAK3321318.1"/>
    <property type="molecule type" value="Genomic_DNA"/>
</dbReference>